<gene>
    <name evidence="10" type="ORF">I586_00027</name>
    <name evidence="9" type="ORF">UAY_01840</name>
</gene>
<evidence type="ECO:0000313" key="12">
    <source>
        <dbReference type="Proteomes" id="UP000014157"/>
    </source>
</evidence>
<dbReference type="AlphaFoldDB" id="R2TKV8"/>
<dbReference type="InterPro" id="IPR013012">
    <property type="entry name" value="PTS_EIIB_3"/>
</dbReference>
<dbReference type="EMBL" id="AJAS01000014">
    <property type="protein sequence ID" value="EOI00737.1"/>
    <property type="molecule type" value="Genomic_DNA"/>
</dbReference>
<sequence>MKITLACAGGMSTGMLVKKMEEYAETQGIKADISACGLSELEEKVVGSDIILLGPQVGYQQENVKKEYPTIPVMVIEMMDYGMMNGEKVFKHAQEVITANAG</sequence>
<evidence type="ECO:0000256" key="5">
    <source>
        <dbReference type="ARBA" id="ARBA00022683"/>
    </source>
</evidence>
<dbReference type="PATRIC" id="fig|1158609.3.peg.1797"/>
<reference evidence="10 12" key="2">
    <citation type="submission" date="2013-03" db="EMBL/GenBank/DDBJ databases">
        <title>The Genome Sequence of Enterococcus moraviensis BAA-383 (PacBio/Illumina hybrid assembly).</title>
        <authorList>
            <consortium name="The Broad Institute Genomics Platform"/>
            <consortium name="The Broad Institute Genome Sequencing Center for Infectious Disease"/>
            <person name="Earl A."/>
            <person name="Russ C."/>
            <person name="Gilmore M."/>
            <person name="Surin D."/>
            <person name="Walker B."/>
            <person name="Young S."/>
            <person name="Zeng Q."/>
            <person name="Gargeya S."/>
            <person name="Fitzgerald M."/>
            <person name="Haas B."/>
            <person name="Abouelleil A."/>
            <person name="Allen A.W."/>
            <person name="Alvarado L."/>
            <person name="Arachchi H.M."/>
            <person name="Berlin A.M."/>
            <person name="Chapman S.B."/>
            <person name="Gainer-Dewar J."/>
            <person name="Goldberg J."/>
            <person name="Griggs A."/>
            <person name="Gujja S."/>
            <person name="Hansen M."/>
            <person name="Howarth C."/>
            <person name="Imamovic A."/>
            <person name="Ireland A."/>
            <person name="Larimer J."/>
            <person name="McCowan C."/>
            <person name="Murphy C."/>
            <person name="Pearson M."/>
            <person name="Poon T.W."/>
            <person name="Priest M."/>
            <person name="Roberts A."/>
            <person name="Saif S."/>
            <person name="Shea T."/>
            <person name="Sisk P."/>
            <person name="Sykes S."/>
            <person name="Wortman J."/>
            <person name="Nusbaum C."/>
            <person name="Birren B."/>
        </authorList>
    </citation>
    <scope>NUCLEOTIDE SEQUENCE [LARGE SCALE GENOMIC DNA]</scope>
    <source>
        <strain evidence="10 12">ATCC BAA-383</strain>
    </source>
</reference>
<comment type="caution">
    <text evidence="9">The sequence shown here is derived from an EMBL/GenBank/DDBJ whole genome shotgun (WGS) entry which is preliminary data.</text>
</comment>
<dbReference type="InterPro" id="IPR003501">
    <property type="entry name" value="PTS_EIIB_2/3"/>
</dbReference>
<evidence type="ECO:0000313" key="11">
    <source>
        <dbReference type="Proteomes" id="UP000013781"/>
    </source>
</evidence>
<evidence type="ECO:0000256" key="4">
    <source>
        <dbReference type="ARBA" id="ARBA00022679"/>
    </source>
</evidence>
<evidence type="ECO:0000259" key="8">
    <source>
        <dbReference type="PROSITE" id="PS51100"/>
    </source>
</evidence>
<organism evidence="9 11">
    <name type="scientific">Enterococcus moraviensis ATCC BAA-383</name>
    <dbReference type="NCBI Taxonomy" id="1158609"/>
    <lineage>
        <taxon>Bacteria</taxon>
        <taxon>Bacillati</taxon>
        <taxon>Bacillota</taxon>
        <taxon>Bacilli</taxon>
        <taxon>Lactobacillales</taxon>
        <taxon>Enterococcaceae</taxon>
        <taxon>Enterococcus</taxon>
    </lineage>
</organism>
<dbReference type="CDD" id="cd05564">
    <property type="entry name" value="PTS_IIB_chitobiose_lichenan"/>
    <property type="match status" value="1"/>
</dbReference>
<dbReference type="PANTHER" id="PTHR34581">
    <property type="entry name" value="PTS SYSTEM N,N'-DIACETYLCHITOBIOSE-SPECIFIC EIIB COMPONENT"/>
    <property type="match status" value="1"/>
</dbReference>
<evidence type="ECO:0000256" key="7">
    <source>
        <dbReference type="PROSITE-ProRule" id="PRU00423"/>
    </source>
</evidence>
<keyword evidence="3" id="KW-0762">Sugar transport</keyword>
<dbReference type="HOGENOM" id="CLU_147323_2_1_9"/>
<evidence type="ECO:0000256" key="3">
    <source>
        <dbReference type="ARBA" id="ARBA00022597"/>
    </source>
</evidence>
<keyword evidence="5" id="KW-0598">Phosphotransferase system</keyword>
<dbReference type="RefSeq" id="WP_010765219.1">
    <property type="nucleotide sequence ID" value="NZ_ASWB01000001.1"/>
</dbReference>
<dbReference type="SUPFAM" id="SSF52794">
    <property type="entry name" value="PTS system IIB component-like"/>
    <property type="match status" value="1"/>
</dbReference>
<dbReference type="PROSITE" id="PS51100">
    <property type="entry name" value="PTS_EIIB_TYPE_3"/>
    <property type="match status" value="1"/>
</dbReference>
<evidence type="ECO:0000256" key="1">
    <source>
        <dbReference type="ARBA" id="ARBA00022448"/>
    </source>
</evidence>
<proteinExistence type="predicted"/>
<dbReference type="EMBL" id="ASWB01000001">
    <property type="protein sequence ID" value="EOT73034.1"/>
    <property type="molecule type" value="Genomic_DNA"/>
</dbReference>
<keyword evidence="12" id="KW-1185">Reference proteome</keyword>
<evidence type="ECO:0000256" key="6">
    <source>
        <dbReference type="ARBA" id="ARBA00022777"/>
    </source>
</evidence>
<dbReference type="Pfam" id="PF02302">
    <property type="entry name" value="PTS_IIB"/>
    <property type="match status" value="1"/>
</dbReference>
<evidence type="ECO:0000256" key="2">
    <source>
        <dbReference type="ARBA" id="ARBA00022553"/>
    </source>
</evidence>
<dbReference type="PANTHER" id="PTHR34581:SF2">
    <property type="entry name" value="PTS SYSTEM N,N'-DIACETYLCHITOBIOSE-SPECIFIC EIIB COMPONENT"/>
    <property type="match status" value="1"/>
</dbReference>
<keyword evidence="4" id="KW-0808">Transferase</keyword>
<dbReference type="InterPro" id="IPR036095">
    <property type="entry name" value="PTS_EIIB-like_sf"/>
</dbReference>
<reference evidence="9 11" key="1">
    <citation type="submission" date="2013-02" db="EMBL/GenBank/DDBJ databases">
        <title>The Genome Sequence of Enterococcus moraviensis BAA-383.</title>
        <authorList>
            <consortium name="The Broad Institute Genome Sequencing Platform"/>
            <consortium name="The Broad Institute Genome Sequencing Center for Infectious Disease"/>
            <person name="Earl A.M."/>
            <person name="Gilmore M.S."/>
            <person name="Lebreton F."/>
            <person name="Walker B."/>
            <person name="Young S.K."/>
            <person name="Zeng Q."/>
            <person name="Gargeya S."/>
            <person name="Fitzgerald M."/>
            <person name="Haas B."/>
            <person name="Abouelleil A."/>
            <person name="Alvarado L."/>
            <person name="Arachchi H.M."/>
            <person name="Berlin A.M."/>
            <person name="Chapman S.B."/>
            <person name="Dewar J."/>
            <person name="Goldberg J."/>
            <person name="Griggs A."/>
            <person name="Gujja S."/>
            <person name="Hansen M."/>
            <person name="Howarth C."/>
            <person name="Imamovic A."/>
            <person name="Larimer J."/>
            <person name="McCowan C."/>
            <person name="Murphy C."/>
            <person name="Neiman D."/>
            <person name="Pearson M."/>
            <person name="Priest M."/>
            <person name="Roberts A."/>
            <person name="Saif S."/>
            <person name="Shea T."/>
            <person name="Sisk P."/>
            <person name="Sykes S."/>
            <person name="Wortman J."/>
            <person name="Nusbaum C."/>
            <person name="Birren B."/>
        </authorList>
    </citation>
    <scope>NUCLEOTIDE SEQUENCE [LARGE SCALE GENOMIC DNA]</scope>
    <source>
        <strain evidence="9 11">ATCC BAA-383</strain>
    </source>
</reference>
<name>R2TKV8_9ENTE</name>
<dbReference type="GO" id="GO:0008982">
    <property type="term" value="F:protein-N(PI)-phosphohistidine-sugar phosphotransferase activity"/>
    <property type="evidence" value="ECO:0007669"/>
    <property type="project" value="InterPro"/>
</dbReference>
<dbReference type="OrthoDB" id="9808134at2"/>
<dbReference type="GO" id="GO:0009401">
    <property type="term" value="P:phosphoenolpyruvate-dependent sugar phosphotransferase system"/>
    <property type="evidence" value="ECO:0007669"/>
    <property type="project" value="UniProtKB-KW"/>
</dbReference>
<dbReference type="InterPro" id="IPR051819">
    <property type="entry name" value="PTS_sugar-specific_EIIB"/>
</dbReference>
<keyword evidence="2" id="KW-0597">Phosphoprotein</keyword>
<dbReference type="eggNOG" id="COG1440">
    <property type="taxonomic scope" value="Bacteria"/>
</dbReference>
<feature type="domain" description="PTS EIIB type-3" evidence="8">
    <location>
        <begin position="1"/>
        <end position="102"/>
    </location>
</feature>
<feature type="modified residue" description="Phosphocysteine; by EIIA" evidence="7">
    <location>
        <position position="7"/>
    </location>
</feature>
<dbReference type="Gene3D" id="3.40.50.2300">
    <property type="match status" value="1"/>
</dbReference>
<dbReference type="Proteomes" id="UP000013781">
    <property type="component" value="Unassembled WGS sequence"/>
</dbReference>
<evidence type="ECO:0000313" key="10">
    <source>
        <dbReference type="EMBL" id="EOT73034.1"/>
    </source>
</evidence>
<accession>R2TKV8</accession>
<dbReference type="GO" id="GO:0016301">
    <property type="term" value="F:kinase activity"/>
    <property type="evidence" value="ECO:0007669"/>
    <property type="project" value="UniProtKB-KW"/>
</dbReference>
<protein>
    <recommendedName>
        <fullName evidence="8">PTS EIIB type-3 domain-containing protein</fullName>
    </recommendedName>
</protein>
<keyword evidence="1" id="KW-0813">Transport</keyword>
<keyword evidence="6" id="KW-0418">Kinase</keyword>
<dbReference type="STRING" id="155617.RV09_GL001387"/>
<dbReference type="Proteomes" id="UP000014157">
    <property type="component" value="Unassembled WGS sequence"/>
</dbReference>
<evidence type="ECO:0000313" key="9">
    <source>
        <dbReference type="EMBL" id="EOI00737.1"/>
    </source>
</evidence>